<dbReference type="SUPFAM" id="SSF117991">
    <property type="entry name" value="YbeD/HP0495-like"/>
    <property type="match status" value="1"/>
</dbReference>
<sequence length="252" mass="27458">MACRTALRSALLIEACRPVHLTRSSASASFRTRGFSSPRLSGQFRTRGFHFAKRTHLNCSHNENASSLSEDEQGPPQEAVLKAISEVSKTEGRVGQTTNVVIGGTVTDDSTNEWLALDQKVNSYPTVRGFTAIGTGGDDFVQAMVVAVESVIQQPVPEGHVRQKVSSRGKYVSVNIGPVQVISSEQVQAVYNAMRRDDRMKYFLAIPSPTVAIQFSLWAEQSGNESIHLLAQNAELQMLLGLLAWACNQSGH</sequence>
<dbReference type="InterPro" id="IPR007454">
    <property type="entry name" value="UPF0250_YbeD-like"/>
</dbReference>
<gene>
    <name evidence="1" type="ORF">CURHAP_LOCUS5511</name>
</gene>
<dbReference type="Pfam" id="PF04359">
    <property type="entry name" value="DUF493"/>
    <property type="match status" value="1"/>
</dbReference>
<dbReference type="PANTHER" id="PTHR34782">
    <property type="entry name" value="PHOSPHORIBOSYLFORMYLGLYCINAMIDINE SYNTHASE"/>
    <property type="match status" value="1"/>
</dbReference>
<name>A0A6J5TNA3_PRUAR</name>
<proteinExistence type="predicted"/>
<dbReference type="InterPro" id="IPR027471">
    <property type="entry name" value="YbeD-like_sf"/>
</dbReference>
<dbReference type="EMBL" id="CAEKDK010000001">
    <property type="protein sequence ID" value="CAB4264018.1"/>
    <property type="molecule type" value="Genomic_DNA"/>
</dbReference>
<evidence type="ECO:0000313" key="2">
    <source>
        <dbReference type="Proteomes" id="UP000507222"/>
    </source>
</evidence>
<dbReference type="PANTHER" id="PTHR34782:SF1">
    <property type="entry name" value="PHOSPHORIBOSYLFORMYLGLYCINAMIDINE SYNTHASE"/>
    <property type="match status" value="1"/>
</dbReference>
<evidence type="ECO:0000313" key="1">
    <source>
        <dbReference type="EMBL" id="CAB4264018.1"/>
    </source>
</evidence>
<dbReference type="Gene3D" id="3.30.70.260">
    <property type="match status" value="1"/>
</dbReference>
<dbReference type="Proteomes" id="UP000507222">
    <property type="component" value="Unassembled WGS sequence"/>
</dbReference>
<dbReference type="AlphaFoldDB" id="A0A6J5TNA3"/>
<accession>A0A6J5TNA3</accession>
<reference evidence="1 2" key="1">
    <citation type="submission" date="2020-05" db="EMBL/GenBank/DDBJ databases">
        <authorList>
            <person name="Campoy J."/>
            <person name="Schneeberger K."/>
            <person name="Spophaly S."/>
        </authorList>
    </citation>
    <scope>NUCLEOTIDE SEQUENCE [LARGE SCALE GENOMIC DNA]</scope>
    <source>
        <strain evidence="1">PruArmRojPasFocal</strain>
    </source>
</reference>
<protein>
    <submittedName>
        <fullName evidence="1">Uncharacterized protein</fullName>
    </submittedName>
</protein>
<organism evidence="1 2">
    <name type="scientific">Prunus armeniaca</name>
    <name type="common">Apricot</name>
    <name type="synonym">Armeniaca vulgaris</name>
    <dbReference type="NCBI Taxonomy" id="36596"/>
    <lineage>
        <taxon>Eukaryota</taxon>
        <taxon>Viridiplantae</taxon>
        <taxon>Streptophyta</taxon>
        <taxon>Embryophyta</taxon>
        <taxon>Tracheophyta</taxon>
        <taxon>Spermatophyta</taxon>
        <taxon>Magnoliopsida</taxon>
        <taxon>eudicotyledons</taxon>
        <taxon>Gunneridae</taxon>
        <taxon>Pentapetalae</taxon>
        <taxon>rosids</taxon>
        <taxon>fabids</taxon>
        <taxon>Rosales</taxon>
        <taxon>Rosaceae</taxon>
        <taxon>Amygdaloideae</taxon>
        <taxon>Amygdaleae</taxon>
        <taxon>Prunus</taxon>
    </lineage>
</organism>